<dbReference type="Proteomes" id="UP000199533">
    <property type="component" value="Unassembled WGS sequence"/>
</dbReference>
<proteinExistence type="predicted"/>
<dbReference type="STRING" id="52441.SAMN05216302_10643"/>
<gene>
    <name evidence="1" type="ORF">SAMN05216302_10643</name>
</gene>
<keyword evidence="2" id="KW-1185">Reference proteome</keyword>
<dbReference type="EMBL" id="FOSP01000064">
    <property type="protein sequence ID" value="SFL34037.1"/>
    <property type="molecule type" value="Genomic_DNA"/>
</dbReference>
<dbReference type="AlphaFoldDB" id="A0A1I4GXE9"/>
<name>A0A1I4GXE9_9PROT</name>
<evidence type="ECO:0000313" key="2">
    <source>
        <dbReference type="Proteomes" id="UP000199533"/>
    </source>
</evidence>
<organism evidence="1 2">
    <name type="scientific">Nitrosomonas aestuarii</name>
    <dbReference type="NCBI Taxonomy" id="52441"/>
    <lineage>
        <taxon>Bacteria</taxon>
        <taxon>Pseudomonadati</taxon>
        <taxon>Pseudomonadota</taxon>
        <taxon>Betaproteobacteria</taxon>
        <taxon>Nitrosomonadales</taxon>
        <taxon>Nitrosomonadaceae</taxon>
        <taxon>Nitrosomonas</taxon>
    </lineage>
</organism>
<sequence>MMISSHLIHKTQREGLCRMFKCEISKAIWKDEQRTSLHAVLIRQVELPFPPSCCLDIKDGKFNSGEITGVTWDIDKQMFFVGTKYEIPWKDKDGHVHTAEEITAHLVKRVGWIVST</sequence>
<evidence type="ECO:0000313" key="1">
    <source>
        <dbReference type="EMBL" id="SFL34037.1"/>
    </source>
</evidence>
<protein>
    <submittedName>
        <fullName evidence="1">Uncharacterized protein</fullName>
    </submittedName>
</protein>
<accession>A0A1I4GXE9</accession>
<reference evidence="2" key="1">
    <citation type="submission" date="2016-10" db="EMBL/GenBank/DDBJ databases">
        <authorList>
            <person name="Varghese N."/>
            <person name="Submissions S."/>
        </authorList>
    </citation>
    <scope>NUCLEOTIDE SEQUENCE [LARGE SCALE GENOMIC DNA]</scope>
    <source>
        <strain evidence="2">Nm69</strain>
    </source>
</reference>